<comment type="caution">
    <text evidence="1">The sequence shown here is derived from an EMBL/GenBank/DDBJ whole genome shotgun (WGS) entry which is preliminary data.</text>
</comment>
<reference evidence="1" key="1">
    <citation type="submission" date="2022-12" db="EMBL/GenBank/DDBJ databases">
        <title>Genome Sequence of Lasiodiplodia mahajangana.</title>
        <authorList>
            <person name="Buettner E."/>
        </authorList>
    </citation>
    <scope>NUCLEOTIDE SEQUENCE</scope>
    <source>
        <strain evidence="1">VT137</strain>
    </source>
</reference>
<organism evidence="1 2">
    <name type="scientific">Lasiodiplodia mahajangana</name>
    <dbReference type="NCBI Taxonomy" id="1108764"/>
    <lineage>
        <taxon>Eukaryota</taxon>
        <taxon>Fungi</taxon>
        <taxon>Dikarya</taxon>
        <taxon>Ascomycota</taxon>
        <taxon>Pezizomycotina</taxon>
        <taxon>Dothideomycetes</taxon>
        <taxon>Dothideomycetes incertae sedis</taxon>
        <taxon>Botryosphaeriales</taxon>
        <taxon>Botryosphaeriaceae</taxon>
        <taxon>Lasiodiplodia</taxon>
    </lineage>
</organism>
<proteinExistence type="predicted"/>
<keyword evidence="2" id="KW-1185">Reference proteome</keyword>
<protein>
    <submittedName>
        <fullName evidence="1">Uncharacterized protein</fullName>
    </submittedName>
</protein>
<gene>
    <name evidence="1" type="ORF">O1611_g5597</name>
</gene>
<accession>A0ACC2JLA6</accession>
<name>A0ACC2JLA6_9PEZI</name>
<dbReference type="EMBL" id="JAPUUL010001206">
    <property type="protein sequence ID" value="KAJ8128038.1"/>
    <property type="molecule type" value="Genomic_DNA"/>
</dbReference>
<sequence>MAKSKQLSDPGSVMERQLVRNLRPRLSAETSNLSRNVSHSLDSTACFDRSTKEERGLLCRIRHDPLAPNGSGAAANYDLAILLLGVFTRGFACQRRIRTAPFCLGTCAARNIVRLPPTKRNLSPLSPTSLAWASNERVCVVDASVGHVLTTLIVSNVFEVAFSPRGTYLSTWERPAKDENGDATKNLKIWRTTEETLNGADKQPIGKFVQKSQTGWNLQYTSDEKYCARLVTNEVQFYSSDDLVTVWSKLRVEGVTDFAIAPGQSYNVAVFIPERKGQPAAVKVFNVPQFSTPISQKTFFKGDKVQLKWNSLGTSLIVLAQTDVDKSNKSYYGETTLYLLSANGSLDARITLDKEGPIHDVSWSPNGKEFGVIYGYMPAKTTIFNHRAVASHSFPLGPRNTIIFSPTGRFALVAGFGNLAGQIDVYDLEKDYRKICTIESGNPSVCQWSPDSRYIMTATTSPRLRVDNGVKLWHVGGGIMYHEDMVELYNVSWRPCLPENLPRGDPLNPVPVPHDSALKYLGTVKTPSKPVGAYRPPGARGMSTPLHFRRPNGFGRPRRQVPGADLVESGPRSVPGANPVQVPGAASDEGLSKTALKNKKKRNNKKAKEAEGQNGAGGLAPPTQEHGPSSGNEGRSPERRGNQQNHQRHHRSRSRHNGQGSNNPGRNRSNTHQNGQSSGAAPQINTSQPAADALLSPGSQNPASKKLRGLQKKIRAIEDLEMRLAGGEKLEDTQMKKIATKAAVLKELENIDKEPHAV</sequence>
<evidence type="ECO:0000313" key="1">
    <source>
        <dbReference type="EMBL" id="KAJ8128038.1"/>
    </source>
</evidence>
<evidence type="ECO:0000313" key="2">
    <source>
        <dbReference type="Proteomes" id="UP001153332"/>
    </source>
</evidence>
<dbReference type="Proteomes" id="UP001153332">
    <property type="component" value="Unassembled WGS sequence"/>
</dbReference>